<dbReference type="CDD" id="cd03811">
    <property type="entry name" value="GT4_GT28_WabH-like"/>
    <property type="match status" value="1"/>
</dbReference>
<organism evidence="3 4">
    <name type="scientific">Sphingomonas vulcanisoli</name>
    <dbReference type="NCBI Taxonomy" id="1658060"/>
    <lineage>
        <taxon>Bacteria</taxon>
        <taxon>Pseudomonadati</taxon>
        <taxon>Pseudomonadota</taxon>
        <taxon>Alphaproteobacteria</taxon>
        <taxon>Sphingomonadales</taxon>
        <taxon>Sphingomonadaceae</taxon>
        <taxon>Sphingomonas</taxon>
    </lineage>
</organism>
<sequence length="300" mass="32147">MVAPGDVRRRPGSVTRLGAAAARFLKAEPHDACFIPGNFHWNAIPPIARLPKAVRPRIVAQVSAAISKPQRRGLRRLTFRWKLRYFLGKADAVVALSDTARDKARALTATPVYTIPLPALADDVPPPVPAQGRTILAAGRLVPEKGFQDLIAAFSLLDDREAHLLIVGEGPHRAELETLAADLGVGDRVSLPGFVEDIRPSLDRARLFVLSSHFEGYAAVVIEALAAGRPVVATDCTPATHELLTDMRFGVTVPIGDPSAMAKAIAQMLALPAPDPARLAATVERYRIGPVAHAYLALFG</sequence>
<evidence type="ECO:0000256" key="1">
    <source>
        <dbReference type="ARBA" id="ARBA00022676"/>
    </source>
</evidence>
<accession>A0ABX0TPU9</accession>
<protein>
    <submittedName>
        <fullName evidence="3">Glycosyltransferase involved in cell wall biosynthesis</fullName>
    </submittedName>
</protein>
<dbReference type="PANTHER" id="PTHR12526:SF510">
    <property type="entry name" value="D-INOSITOL 3-PHOSPHATE GLYCOSYLTRANSFERASE"/>
    <property type="match status" value="1"/>
</dbReference>
<evidence type="ECO:0000313" key="4">
    <source>
        <dbReference type="Proteomes" id="UP000727456"/>
    </source>
</evidence>
<dbReference type="SUPFAM" id="SSF53756">
    <property type="entry name" value="UDP-Glycosyltransferase/glycogen phosphorylase"/>
    <property type="match status" value="1"/>
</dbReference>
<dbReference type="EMBL" id="JAAOZC010000002">
    <property type="protein sequence ID" value="NIJ07567.1"/>
    <property type="molecule type" value="Genomic_DNA"/>
</dbReference>
<proteinExistence type="predicted"/>
<comment type="caution">
    <text evidence="3">The sequence shown here is derived from an EMBL/GenBank/DDBJ whole genome shotgun (WGS) entry which is preliminary data.</text>
</comment>
<dbReference type="Gene3D" id="3.40.50.2000">
    <property type="entry name" value="Glycogen Phosphorylase B"/>
    <property type="match status" value="2"/>
</dbReference>
<name>A0ABX0TPU9_9SPHN</name>
<dbReference type="Pfam" id="PF13692">
    <property type="entry name" value="Glyco_trans_1_4"/>
    <property type="match status" value="1"/>
</dbReference>
<dbReference type="Proteomes" id="UP000727456">
    <property type="component" value="Unassembled WGS sequence"/>
</dbReference>
<keyword evidence="1" id="KW-0328">Glycosyltransferase</keyword>
<gene>
    <name evidence="3" type="ORF">FHS31_001163</name>
</gene>
<reference evidence="3 4" key="1">
    <citation type="submission" date="2020-03" db="EMBL/GenBank/DDBJ databases">
        <title>Genomic Encyclopedia of Type Strains, Phase III (KMG-III): the genomes of soil and plant-associated and newly described type strains.</title>
        <authorList>
            <person name="Whitman W."/>
        </authorList>
    </citation>
    <scope>NUCLEOTIDE SEQUENCE [LARGE SCALE GENOMIC DNA]</scope>
    <source>
        <strain evidence="3 4">CECT 8804</strain>
    </source>
</reference>
<evidence type="ECO:0000313" key="3">
    <source>
        <dbReference type="EMBL" id="NIJ07567.1"/>
    </source>
</evidence>
<keyword evidence="2" id="KW-0808">Transferase</keyword>
<dbReference type="PANTHER" id="PTHR12526">
    <property type="entry name" value="GLYCOSYLTRANSFERASE"/>
    <property type="match status" value="1"/>
</dbReference>
<evidence type="ECO:0000256" key="2">
    <source>
        <dbReference type="ARBA" id="ARBA00022679"/>
    </source>
</evidence>
<keyword evidence="4" id="KW-1185">Reference proteome</keyword>